<accession>A0A9X3MP08</accession>
<dbReference type="InterPro" id="IPR014710">
    <property type="entry name" value="RmlC-like_jellyroll"/>
</dbReference>
<evidence type="ECO:0000313" key="3">
    <source>
        <dbReference type="Proteomes" id="UP001149140"/>
    </source>
</evidence>
<keyword evidence="3" id="KW-1185">Reference proteome</keyword>
<sequence length="228" mass="24461">MRPLTVVSPGGGEVIGDSPTRRVEILSDRPPVHATVARLAAGQEGADLHVHYEHSDLFYVLAGEVTVRLGLEDRQLTVPAGALARVPPGVVHGFRNAGQVEMRYLNFHAPGCDFATYMRGLRDSVKVVYDQHDPPADGGRPLTEAEVSQGVGVLTDVDAIRVERLDGVTEPRTFHALASYWALEGDLKLTAGAQETYAPEGSWVQIPPGHEHAVDGSFLRVTAPSSTG</sequence>
<dbReference type="InterPro" id="IPR011051">
    <property type="entry name" value="RmlC_Cupin_sf"/>
</dbReference>
<dbReference type="Pfam" id="PF07883">
    <property type="entry name" value="Cupin_2"/>
    <property type="match status" value="1"/>
</dbReference>
<feature type="domain" description="Cupin type-2" evidence="1">
    <location>
        <begin position="37"/>
        <end position="106"/>
    </location>
</feature>
<protein>
    <submittedName>
        <fullName evidence="2">Cupin domain-containing protein</fullName>
    </submittedName>
</protein>
<evidence type="ECO:0000313" key="2">
    <source>
        <dbReference type="EMBL" id="MDA0160146.1"/>
    </source>
</evidence>
<dbReference type="Gene3D" id="2.60.120.10">
    <property type="entry name" value="Jelly Rolls"/>
    <property type="match status" value="1"/>
</dbReference>
<dbReference type="EMBL" id="JAPDOD010000004">
    <property type="protein sequence ID" value="MDA0160146.1"/>
    <property type="molecule type" value="Genomic_DNA"/>
</dbReference>
<dbReference type="PANTHER" id="PTHR36440">
    <property type="entry name" value="PUTATIVE (AFU_ORTHOLOGUE AFUA_8G07350)-RELATED"/>
    <property type="match status" value="1"/>
</dbReference>
<name>A0A9X3MP08_9ACTN</name>
<evidence type="ECO:0000259" key="1">
    <source>
        <dbReference type="Pfam" id="PF07883"/>
    </source>
</evidence>
<comment type="caution">
    <text evidence="2">The sequence shown here is derived from an EMBL/GenBank/DDBJ whole genome shotgun (WGS) entry which is preliminary data.</text>
</comment>
<gene>
    <name evidence="2" type="ORF">OM076_07725</name>
</gene>
<dbReference type="PANTHER" id="PTHR36440:SF1">
    <property type="entry name" value="PUTATIVE (AFU_ORTHOLOGUE AFUA_8G07350)-RELATED"/>
    <property type="match status" value="1"/>
</dbReference>
<organism evidence="2 3">
    <name type="scientific">Solirubrobacter ginsenosidimutans</name>
    <dbReference type="NCBI Taxonomy" id="490573"/>
    <lineage>
        <taxon>Bacteria</taxon>
        <taxon>Bacillati</taxon>
        <taxon>Actinomycetota</taxon>
        <taxon>Thermoleophilia</taxon>
        <taxon>Solirubrobacterales</taxon>
        <taxon>Solirubrobacteraceae</taxon>
        <taxon>Solirubrobacter</taxon>
    </lineage>
</organism>
<dbReference type="SUPFAM" id="SSF51182">
    <property type="entry name" value="RmlC-like cupins"/>
    <property type="match status" value="1"/>
</dbReference>
<reference evidence="2" key="1">
    <citation type="submission" date="2022-10" db="EMBL/GenBank/DDBJ databases">
        <title>The WGS of Solirubrobacter ginsenosidimutans DSM 21036.</title>
        <authorList>
            <person name="Jiang Z."/>
        </authorList>
    </citation>
    <scope>NUCLEOTIDE SEQUENCE</scope>
    <source>
        <strain evidence="2">DSM 21036</strain>
    </source>
</reference>
<dbReference type="InterPro" id="IPR053146">
    <property type="entry name" value="QDO-like"/>
</dbReference>
<dbReference type="RefSeq" id="WP_270038913.1">
    <property type="nucleotide sequence ID" value="NZ_JAPDOD010000004.1"/>
</dbReference>
<proteinExistence type="predicted"/>
<dbReference type="Proteomes" id="UP001149140">
    <property type="component" value="Unassembled WGS sequence"/>
</dbReference>
<dbReference type="AlphaFoldDB" id="A0A9X3MP08"/>
<dbReference type="InterPro" id="IPR013096">
    <property type="entry name" value="Cupin_2"/>
</dbReference>